<sequence>MKKIQKQLAKEKVRNEEKKKEIDAKKIKKEERKAERERLIALGVISADSNVKTEPADEAAPMSVDDSNDEKDVKPKIKKEPESDDDDVDGVDMEDTQKLTSMRHQFIPGGLKEPEQREQVKIGLNFGGSKVVKRNNVKKAFTIKPKRKMFT</sequence>
<reference evidence="2" key="1">
    <citation type="journal article" date="2010" name="Science">
        <title>Plasticity of animal genome architecture unmasked by rapid evolution of a pelagic tunicate.</title>
        <authorList>
            <person name="Denoeud F."/>
            <person name="Henriet S."/>
            <person name="Mungpakdee S."/>
            <person name="Aury J.M."/>
            <person name="Da Silva C."/>
            <person name="Brinkmann H."/>
            <person name="Mikhaleva J."/>
            <person name="Olsen L.C."/>
            <person name="Jubin C."/>
            <person name="Canestro C."/>
            <person name="Bouquet J.M."/>
            <person name="Danks G."/>
            <person name="Poulain J."/>
            <person name="Campsteijn C."/>
            <person name="Adamski M."/>
            <person name="Cross I."/>
            <person name="Yadetie F."/>
            <person name="Muffato M."/>
            <person name="Louis A."/>
            <person name="Butcher S."/>
            <person name="Tsagkogeorga G."/>
            <person name="Konrad A."/>
            <person name="Singh S."/>
            <person name="Jensen M.F."/>
            <person name="Cong E.H."/>
            <person name="Eikeseth-Otteraa H."/>
            <person name="Noel B."/>
            <person name="Anthouard V."/>
            <person name="Porcel B.M."/>
            <person name="Kachouri-Lafond R."/>
            <person name="Nishino A."/>
            <person name="Ugolini M."/>
            <person name="Chourrout P."/>
            <person name="Nishida H."/>
            <person name="Aasland R."/>
            <person name="Huzurbazar S."/>
            <person name="Westhof E."/>
            <person name="Delsuc F."/>
            <person name="Lehrach H."/>
            <person name="Reinhardt R."/>
            <person name="Weissenbach J."/>
            <person name="Roy S.W."/>
            <person name="Artiguenave F."/>
            <person name="Postlethwait J.H."/>
            <person name="Manak J.R."/>
            <person name="Thompson E.M."/>
            <person name="Jaillon O."/>
            <person name="Du Pasquier L."/>
            <person name="Boudinot P."/>
            <person name="Liberles D.A."/>
            <person name="Volff J.N."/>
            <person name="Philippe H."/>
            <person name="Lenhard B."/>
            <person name="Roest Crollius H."/>
            <person name="Wincker P."/>
            <person name="Chourrout D."/>
        </authorList>
    </citation>
    <scope>NUCLEOTIDE SEQUENCE [LARGE SCALE GENOMIC DNA]</scope>
</reference>
<feature type="compositionally biased region" description="Basic and acidic residues" evidence="1">
    <location>
        <begin position="8"/>
        <end position="33"/>
    </location>
</feature>
<gene>
    <name evidence="2" type="ORF">GSOID_T00016433001</name>
</gene>
<name>E4Y2N1_OIKDI</name>
<feature type="compositionally biased region" description="Acidic residues" evidence="1">
    <location>
        <begin position="82"/>
        <end position="92"/>
    </location>
</feature>
<evidence type="ECO:0000313" key="3">
    <source>
        <dbReference type="Proteomes" id="UP000001307"/>
    </source>
</evidence>
<dbReference type="Proteomes" id="UP000001307">
    <property type="component" value="Unassembled WGS sequence"/>
</dbReference>
<dbReference type="EMBL" id="FN653896">
    <property type="protein sequence ID" value="CBY16118.1"/>
    <property type="molecule type" value="Genomic_DNA"/>
</dbReference>
<feature type="region of interest" description="Disordered" evidence="1">
    <location>
        <begin position="1"/>
        <end position="33"/>
    </location>
</feature>
<dbReference type="InParanoid" id="E4Y2N1"/>
<organism evidence="2">
    <name type="scientific">Oikopleura dioica</name>
    <name type="common">Tunicate</name>
    <dbReference type="NCBI Taxonomy" id="34765"/>
    <lineage>
        <taxon>Eukaryota</taxon>
        <taxon>Metazoa</taxon>
        <taxon>Chordata</taxon>
        <taxon>Tunicata</taxon>
        <taxon>Appendicularia</taxon>
        <taxon>Copelata</taxon>
        <taxon>Oikopleuridae</taxon>
        <taxon>Oikopleura</taxon>
    </lineage>
</organism>
<dbReference type="AlphaFoldDB" id="E4Y2N1"/>
<keyword evidence="3" id="KW-1185">Reference proteome</keyword>
<feature type="compositionally biased region" description="Basic and acidic residues" evidence="1">
    <location>
        <begin position="70"/>
        <end position="81"/>
    </location>
</feature>
<protein>
    <submittedName>
        <fullName evidence="2">Uncharacterized protein</fullName>
    </submittedName>
</protein>
<proteinExistence type="predicted"/>
<accession>E4Y2N1</accession>
<evidence type="ECO:0000313" key="2">
    <source>
        <dbReference type="EMBL" id="CBY16118.1"/>
    </source>
</evidence>
<feature type="region of interest" description="Disordered" evidence="1">
    <location>
        <begin position="45"/>
        <end position="92"/>
    </location>
</feature>
<evidence type="ECO:0000256" key="1">
    <source>
        <dbReference type="SAM" id="MobiDB-lite"/>
    </source>
</evidence>